<proteinExistence type="predicted"/>
<dbReference type="InterPro" id="IPR035437">
    <property type="entry name" value="SNase_OB-fold_sf"/>
</dbReference>
<evidence type="ECO:0000256" key="2">
    <source>
        <dbReference type="ARBA" id="ARBA00022759"/>
    </source>
</evidence>
<name>A0A484V348_9ZZZZ</name>
<evidence type="ECO:0000256" key="1">
    <source>
        <dbReference type="ARBA" id="ARBA00022722"/>
    </source>
</evidence>
<organism evidence="5">
    <name type="scientific">plant metagenome</name>
    <dbReference type="NCBI Taxonomy" id="1297885"/>
    <lineage>
        <taxon>unclassified sequences</taxon>
        <taxon>metagenomes</taxon>
        <taxon>organismal metagenomes</taxon>
    </lineage>
</organism>
<accession>A0A484V348</accession>
<sequence>MMQRRPRGARGPQPFDLSRILRAPRRSLVGLFSALALAGLAWLLPPGWLPESGGRAPAGQDRPTTTTPAGEYVLQGKVSSVADGDTVTLQVGGSRHRVRLASIDAPETGKDGKAGQPYGQASRRALSDMVAGRDVRARCFEKDQYDRDICDLELPEGPTVNRRMVESGMAWANRQGRDQHLRDRALIGLEQSARDARLGLWADAKPEQPWAWRYACRQRGDC</sequence>
<reference evidence="5" key="1">
    <citation type="submission" date="2019-03" db="EMBL/GenBank/DDBJ databases">
        <authorList>
            <person name="Danneels B."/>
        </authorList>
    </citation>
    <scope>NUCLEOTIDE SEQUENCE</scope>
</reference>
<dbReference type="PANTHER" id="PTHR12302">
    <property type="entry name" value="EBNA2 BINDING PROTEIN P100"/>
    <property type="match status" value="1"/>
</dbReference>
<dbReference type="GO" id="GO:0003676">
    <property type="term" value="F:nucleic acid binding"/>
    <property type="evidence" value="ECO:0007669"/>
    <property type="project" value="InterPro"/>
</dbReference>
<dbReference type="PANTHER" id="PTHR12302:SF3">
    <property type="entry name" value="SERINE_THREONINE-PROTEIN KINASE 31"/>
    <property type="match status" value="1"/>
</dbReference>
<dbReference type="Gene3D" id="2.40.50.90">
    <property type="match status" value="1"/>
</dbReference>
<evidence type="ECO:0000313" key="5">
    <source>
        <dbReference type="EMBL" id="VFR93245.1"/>
    </source>
</evidence>
<keyword evidence="2" id="KW-0255">Endonuclease</keyword>
<dbReference type="InterPro" id="IPR016071">
    <property type="entry name" value="Staphylococal_nuclease_OB-fold"/>
</dbReference>
<dbReference type="PROSITE" id="PS50830">
    <property type="entry name" value="TNASE_3"/>
    <property type="match status" value="1"/>
</dbReference>
<dbReference type="SMART" id="SM00318">
    <property type="entry name" value="SNc"/>
    <property type="match status" value="1"/>
</dbReference>
<protein>
    <submittedName>
        <fullName evidence="5">Putative nuclease</fullName>
    </submittedName>
</protein>
<dbReference type="InterPro" id="IPR002071">
    <property type="entry name" value="Thermonucl_AS"/>
</dbReference>
<dbReference type="SUPFAM" id="SSF50199">
    <property type="entry name" value="Staphylococcal nuclease"/>
    <property type="match status" value="1"/>
</dbReference>
<keyword evidence="1" id="KW-0540">Nuclease</keyword>
<keyword evidence="3" id="KW-0378">Hydrolase</keyword>
<evidence type="ECO:0000259" key="4">
    <source>
        <dbReference type="PROSITE" id="PS50830"/>
    </source>
</evidence>
<dbReference type="GO" id="GO:0004519">
    <property type="term" value="F:endonuclease activity"/>
    <property type="evidence" value="ECO:0007669"/>
    <property type="project" value="UniProtKB-KW"/>
</dbReference>
<dbReference type="PROSITE" id="PS01123">
    <property type="entry name" value="TNASE_1"/>
    <property type="match status" value="1"/>
</dbReference>
<feature type="domain" description="TNase-like" evidence="4">
    <location>
        <begin position="72"/>
        <end position="203"/>
    </location>
</feature>
<dbReference type="GO" id="GO:0016787">
    <property type="term" value="F:hydrolase activity"/>
    <property type="evidence" value="ECO:0007669"/>
    <property type="project" value="UniProtKB-KW"/>
</dbReference>
<dbReference type="EMBL" id="CAADIO010000029">
    <property type="protein sequence ID" value="VFR93245.1"/>
    <property type="molecule type" value="Genomic_DNA"/>
</dbReference>
<gene>
    <name evidence="5" type="ORF">RAN3_2887</name>
</gene>
<dbReference type="AlphaFoldDB" id="A0A484V348"/>
<dbReference type="Pfam" id="PF00565">
    <property type="entry name" value="SNase"/>
    <property type="match status" value="1"/>
</dbReference>
<evidence type="ECO:0000256" key="3">
    <source>
        <dbReference type="ARBA" id="ARBA00022801"/>
    </source>
</evidence>